<reference evidence="1 2" key="1">
    <citation type="journal article" date="2020" name="BMC Genomics">
        <title>Intraspecific diversification of the crop wild relative Brassica cretica Lam. using demographic model selection.</title>
        <authorList>
            <person name="Kioukis A."/>
            <person name="Michalopoulou V.A."/>
            <person name="Briers L."/>
            <person name="Pirintsos S."/>
            <person name="Studholme D.J."/>
            <person name="Pavlidis P."/>
            <person name="Sarris P.F."/>
        </authorList>
    </citation>
    <scope>NUCLEOTIDE SEQUENCE [LARGE SCALE GENOMIC DNA]</scope>
    <source>
        <strain evidence="2">cv. PFS-1207/04</strain>
    </source>
</reference>
<comment type="caution">
    <text evidence="1">The sequence shown here is derived from an EMBL/GenBank/DDBJ whole genome shotgun (WGS) entry which is preliminary data.</text>
</comment>
<sequence>MNELNGFDVARSNNHFKICNSVVVAIRLNEFRKMVEVPAVANPIPTEMSRFRNVEQIMSLANTNVELPYIIGEVCDIRITVRQWDATLCVSVFDSVAELLHKRLEAGVVHPKVMVATNINRKFVGGEQFWHSASVISLWTSATMFRLTVNMHLQKKERNFADWILEVWNGTAATVESLSDKHREGDQIAMPTKFMIPNSEQRERSLTDAAYPDFINNYQNLQYLRKMAILSPTNDTAYEIN</sequence>
<dbReference type="EMBL" id="QGKV02001507">
    <property type="protein sequence ID" value="KAF3532251.1"/>
    <property type="molecule type" value="Genomic_DNA"/>
</dbReference>
<keyword evidence="2" id="KW-1185">Reference proteome</keyword>
<proteinExistence type="predicted"/>
<evidence type="ECO:0000313" key="2">
    <source>
        <dbReference type="Proteomes" id="UP000266723"/>
    </source>
</evidence>
<accession>A0ABQ7BJG5</accession>
<name>A0ABQ7BJG5_BRACR</name>
<dbReference type="Proteomes" id="UP000266723">
    <property type="component" value="Unassembled WGS sequence"/>
</dbReference>
<evidence type="ECO:0000313" key="1">
    <source>
        <dbReference type="EMBL" id="KAF3532251.1"/>
    </source>
</evidence>
<gene>
    <name evidence="1" type="ORF">DY000_02041488</name>
</gene>
<evidence type="ECO:0008006" key="3">
    <source>
        <dbReference type="Google" id="ProtNLM"/>
    </source>
</evidence>
<organism evidence="1 2">
    <name type="scientific">Brassica cretica</name>
    <name type="common">Mustard</name>
    <dbReference type="NCBI Taxonomy" id="69181"/>
    <lineage>
        <taxon>Eukaryota</taxon>
        <taxon>Viridiplantae</taxon>
        <taxon>Streptophyta</taxon>
        <taxon>Embryophyta</taxon>
        <taxon>Tracheophyta</taxon>
        <taxon>Spermatophyta</taxon>
        <taxon>Magnoliopsida</taxon>
        <taxon>eudicotyledons</taxon>
        <taxon>Gunneridae</taxon>
        <taxon>Pentapetalae</taxon>
        <taxon>rosids</taxon>
        <taxon>malvids</taxon>
        <taxon>Brassicales</taxon>
        <taxon>Brassicaceae</taxon>
        <taxon>Brassiceae</taxon>
        <taxon>Brassica</taxon>
    </lineage>
</organism>
<protein>
    <recommendedName>
        <fullName evidence="3">ATP-dependent DNA helicase</fullName>
    </recommendedName>
</protein>